<dbReference type="InterPro" id="IPR013328">
    <property type="entry name" value="6PGD_dom2"/>
</dbReference>
<accession>A0A1T3NPQ0</accession>
<dbReference type="Pfam" id="PF03446">
    <property type="entry name" value="NAD_binding_2"/>
    <property type="match status" value="1"/>
</dbReference>
<comment type="caution">
    <text evidence="7">The sequence shown here is derived from an EMBL/GenBank/DDBJ whole genome shotgun (WGS) entry which is preliminary data.</text>
</comment>
<dbReference type="OrthoDB" id="3185659at2"/>
<dbReference type="InterPro" id="IPR015815">
    <property type="entry name" value="HIBADH-related"/>
</dbReference>
<evidence type="ECO:0000259" key="6">
    <source>
        <dbReference type="Pfam" id="PF14833"/>
    </source>
</evidence>
<evidence type="ECO:0000259" key="5">
    <source>
        <dbReference type="Pfam" id="PF03446"/>
    </source>
</evidence>
<dbReference type="EMBL" id="MWQN01000002">
    <property type="protein sequence ID" value="OPC78806.1"/>
    <property type="molecule type" value="Genomic_DNA"/>
</dbReference>
<dbReference type="Gene3D" id="1.10.1040.10">
    <property type="entry name" value="N-(1-d-carboxylethyl)-l-norvaline Dehydrogenase, domain 2"/>
    <property type="match status" value="1"/>
</dbReference>
<evidence type="ECO:0000313" key="7">
    <source>
        <dbReference type="EMBL" id="OPC78806.1"/>
    </source>
</evidence>
<keyword evidence="8" id="KW-1185">Reference proteome</keyword>
<reference evidence="7 8" key="1">
    <citation type="submission" date="2017-03" db="EMBL/GenBank/DDBJ databases">
        <title>Draft genome sequence of Streptomyces scabrisporus NF3, endophyte isolated from Amphipterygium adstringens.</title>
        <authorList>
            <person name="Vazquez M."/>
            <person name="Ceapa C.D."/>
            <person name="Rodriguez Luna D."/>
            <person name="Sanchez Esquivel S."/>
        </authorList>
    </citation>
    <scope>NUCLEOTIDE SEQUENCE [LARGE SCALE GENOMIC DNA]</scope>
    <source>
        <strain evidence="7 8">NF3</strain>
    </source>
</reference>
<evidence type="ECO:0000256" key="2">
    <source>
        <dbReference type="ARBA" id="ARBA00023002"/>
    </source>
</evidence>
<dbReference type="AlphaFoldDB" id="A0A1T3NPQ0"/>
<evidence type="ECO:0000256" key="3">
    <source>
        <dbReference type="ARBA" id="ARBA00023027"/>
    </source>
</evidence>
<comment type="similarity">
    <text evidence="1">Belongs to the HIBADH-related family.</text>
</comment>
<dbReference type="RefSeq" id="WP_078980011.1">
    <property type="nucleotide sequence ID" value="NZ_MWQN01000002.1"/>
</dbReference>
<evidence type="ECO:0000313" key="8">
    <source>
        <dbReference type="Proteomes" id="UP000190037"/>
    </source>
</evidence>
<sequence>MTNTRPTVAVLGTGIIGAALARNLARAGFAVRAWNRSPEKAAALVADGVIAAETPADAVTGADFVLTALNDGPRVLDAMRAAVPGLRKGTTWVQVSTVGVDAFDELAEFARARGLFLVDAPVQGTRGPAEQGKLVILAAGEPGIRDRVQPLFDTIGQRTMWVGEDGTSGAASRLKLVLNTWVLALTHGVGETLALAKGLDVDPKLVFDAITGGPLDNAYFHLKGAAILADEYTPSFTVDNAEKDARLVVQAAKRAGVRVDVVAAGAERLHRASEQGHGDKDMAATYLASFED</sequence>
<dbReference type="InterPro" id="IPR036291">
    <property type="entry name" value="NAD(P)-bd_dom_sf"/>
</dbReference>
<organism evidence="7 8">
    <name type="scientific">Embleya scabrispora</name>
    <dbReference type="NCBI Taxonomy" id="159449"/>
    <lineage>
        <taxon>Bacteria</taxon>
        <taxon>Bacillati</taxon>
        <taxon>Actinomycetota</taxon>
        <taxon>Actinomycetes</taxon>
        <taxon>Kitasatosporales</taxon>
        <taxon>Streptomycetaceae</taxon>
        <taxon>Embleya</taxon>
    </lineage>
</organism>
<feature type="active site" evidence="4">
    <location>
        <position position="175"/>
    </location>
</feature>
<dbReference type="GO" id="GO:0050661">
    <property type="term" value="F:NADP binding"/>
    <property type="evidence" value="ECO:0007669"/>
    <property type="project" value="InterPro"/>
</dbReference>
<dbReference type="InterPro" id="IPR051265">
    <property type="entry name" value="HIBADH-related_NP60_sf"/>
</dbReference>
<dbReference type="GO" id="GO:0016491">
    <property type="term" value="F:oxidoreductase activity"/>
    <property type="evidence" value="ECO:0007669"/>
    <property type="project" value="UniProtKB-KW"/>
</dbReference>
<dbReference type="InterPro" id="IPR008927">
    <property type="entry name" value="6-PGluconate_DH-like_C_sf"/>
</dbReference>
<keyword evidence="3" id="KW-0520">NAD</keyword>
<feature type="domain" description="3-hydroxyisobutyrate dehydrogenase-like NAD-binding" evidence="6">
    <location>
        <begin position="169"/>
        <end position="285"/>
    </location>
</feature>
<dbReference type="InterPro" id="IPR006115">
    <property type="entry name" value="6PGDH_NADP-bd"/>
</dbReference>
<evidence type="ECO:0000256" key="4">
    <source>
        <dbReference type="PIRSR" id="PIRSR000103-1"/>
    </source>
</evidence>
<dbReference type="InterPro" id="IPR029154">
    <property type="entry name" value="HIBADH-like_NADP-bd"/>
</dbReference>
<dbReference type="STRING" id="159449.B4N89_32195"/>
<dbReference type="Gene3D" id="3.40.50.720">
    <property type="entry name" value="NAD(P)-binding Rossmann-like Domain"/>
    <property type="match status" value="1"/>
</dbReference>
<dbReference type="GO" id="GO:0051287">
    <property type="term" value="F:NAD binding"/>
    <property type="evidence" value="ECO:0007669"/>
    <property type="project" value="InterPro"/>
</dbReference>
<proteinExistence type="inferred from homology"/>
<dbReference type="Pfam" id="PF14833">
    <property type="entry name" value="NAD_binding_11"/>
    <property type="match status" value="1"/>
</dbReference>
<feature type="domain" description="6-phosphogluconate dehydrogenase NADP-binding" evidence="5">
    <location>
        <begin position="7"/>
        <end position="163"/>
    </location>
</feature>
<dbReference type="PANTHER" id="PTHR43580:SF2">
    <property type="entry name" value="CYTOKINE-LIKE NUCLEAR FACTOR N-PAC"/>
    <property type="match status" value="1"/>
</dbReference>
<keyword evidence="2" id="KW-0560">Oxidoreductase</keyword>
<dbReference type="PIRSF" id="PIRSF000103">
    <property type="entry name" value="HIBADH"/>
    <property type="match status" value="1"/>
</dbReference>
<name>A0A1T3NPQ0_9ACTN</name>
<protein>
    <submittedName>
        <fullName evidence="7">3-hydroxyisobutyrate dehydrogenase</fullName>
    </submittedName>
</protein>
<gene>
    <name evidence="7" type="ORF">B4N89_32195</name>
</gene>
<dbReference type="Proteomes" id="UP000190037">
    <property type="component" value="Unassembled WGS sequence"/>
</dbReference>
<dbReference type="PANTHER" id="PTHR43580">
    <property type="entry name" value="OXIDOREDUCTASE GLYR1-RELATED"/>
    <property type="match status" value="1"/>
</dbReference>
<evidence type="ECO:0000256" key="1">
    <source>
        <dbReference type="ARBA" id="ARBA00009080"/>
    </source>
</evidence>
<dbReference type="SUPFAM" id="SSF48179">
    <property type="entry name" value="6-phosphogluconate dehydrogenase C-terminal domain-like"/>
    <property type="match status" value="1"/>
</dbReference>
<dbReference type="SUPFAM" id="SSF51735">
    <property type="entry name" value="NAD(P)-binding Rossmann-fold domains"/>
    <property type="match status" value="1"/>
</dbReference>